<evidence type="ECO:0000256" key="4">
    <source>
        <dbReference type="ARBA" id="ARBA00022692"/>
    </source>
</evidence>
<dbReference type="EMBL" id="BRYA01000645">
    <property type="protein sequence ID" value="GMI27487.1"/>
    <property type="molecule type" value="Genomic_DNA"/>
</dbReference>
<evidence type="ECO:0000256" key="3">
    <source>
        <dbReference type="ARBA" id="ARBA00022448"/>
    </source>
</evidence>
<keyword evidence="5" id="KW-0029">Amino-acid transport</keyword>
<evidence type="ECO:0000256" key="5">
    <source>
        <dbReference type="ARBA" id="ARBA00022970"/>
    </source>
</evidence>
<reference evidence="11" key="1">
    <citation type="journal article" date="2023" name="Commun. Biol.">
        <title>Genome analysis of Parmales, the sister group of diatoms, reveals the evolutionary specialization of diatoms from phago-mixotrophs to photoautotrophs.</title>
        <authorList>
            <person name="Ban H."/>
            <person name="Sato S."/>
            <person name="Yoshikawa S."/>
            <person name="Yamada K."/>
            <person name="Nakamura Y."/>
            <person name="Ichinomiya M."/>
            <person name="Sato N."/>
            <person name="Blanc-Mathieu R."/>
            <person name="Endo H."/>
            <person name="Kuwata A."/>
            <person name="Ogata H."/>
        </authorList>
    </citation>
    <scope>NUCLEOTIDE SEQUENCE [LARGE SCALE GENOMIC DNA]</scope>
</reference>
<dbReference type="GO" id="GO:0005743">
    <property type="term" value="C:mitochondrial inner membrane"/>
    <property type="evidence" value="ECO:0007669"/>
    <property type="project" value="TreeGrafter"/>
</dbReference>
<dbReference type="Proteomes" id="UP001165065">
    <property type="component" value="Unassembled WGS sequence"/>
</dbReference>
<keyword evidence="8 9" id="KW-0472">Membrane</keyword>
<keyword evidence="4 9" id="KW-0812">Transmembrane</keyword>
<keyword evidence="6 9" id="KW-1133">Transmembrane helix</keyword>
<feature type="transmembrane region" description="Helical" evidence="9">
    <location>
        <begin position="164"/>
        <end position="183"/>
    </location>
</feature>
<dbReference type="InterPro" id="IPR004686">
    <property type="entry name" value="Mtc"/>
</dbReference>
<evidence type="ECO:0000256" key="8">
    <source>
        <dbReference type="ARBA" id="ARBA00023136"/>
    </source>
</evidence>
<evidence type="ECO:0000256" key="7">
    <source>
        <dbReference type="ARBA" id="ARBA00023128"/>
    </source>
</evidence>
<keyword evidence="7" id="KW-0496">Mitochondrion</keyword>
<evidence type="ECO:0000256" key="2">
    <source>
        <dbReference type="ARBA" id="ARBA00005974"/>
    </source>
</evidence>
<dbReference type="OrthoDB" id="6608471at2759"/>
<gene>
    <name evidence="10" type="ORF">TrCOL_g2296</name>
</gene>
<evidence type="ECO:0000256" key="1">
    <source>
        <dbReference type="ARBA" id="ARBA00004225"/>
    </source>
</evidence>
<comment type="subcellular location">
    <subcellularLocation>
        <location evidence="1">Mitochondrion membrane</location>
        <topology evidence="1">Multi-pass membrane protein</topology>
    </subcellularLocation>
</comment>
<feature type="transmembrane region" description="Helical" evidence="9">
    <location>
        <begin position="254"/>
        <end position="274"/>
    </location>
</feature>
<evidence type="ECO:0000313" key="10">
    <source>
        <dbReference type="EMBL" id="GMI27487.1"/>
    </source>
</evidence>
<accession>A0A9W7G0Y4</accession>
<dbReference type="GO" id="GO:1990542">
    <property type="term" value="P:mitochondrial transmembrane transport"/>
    <property type="evidence" value="ECO:0007669"/>
    <property type="project" value="TreeGrafter"/>
</dbReference>
<dbReference type="PANTHER" id="PTHR11153:SF37">
    <property type="entry name" value="SIDOREFLEXIN"/>
    <property type="match status" value="1"/>
</dbReference>
<keyword evidence="11" id="KW-1185">Reference proteome</keyword>
<feature type="transmembrane region" description="Helical" evidence="9">
    <location>
        <begin position="79"/>
        <end position="103"/>
    </location>
</feature>
<name>A0A9W7G0Y4_9STRA</name>
<dbReference type="GO" id="GO:0015075">
    <property type="term" value="F:monoatomic ion transmembrane transporter activity"/>
    <property type="evidence" value="ECO:0007669"/>
    <property type="project" value="InterPro"/>
</dbReference>
<organism evidence="10 11">
    <name type="scientific">Triparma columacea</name>
    <dbReference type="NCBI Taxonomy" id="722753"/>
    <lineage>
        <taxon>Eukaryota</taxon>
        <taxon>Sar</taxon>
        <taxon>Stramenopiles</taxon>
        <taxon>Ochrophyta</taxon>
        <taxon>Bolidophyceae</taxon>
        <taxon>Parmales</taxon>
        <taxon>Triparmaceae</taxon>
        <taxon>Triparma</taxon>
    </lineage>
</organism>
<dbReference type="AlphaFoldDB" id="A0A9W7G0Y4"/>
<dbReference type="Pfam" id="PF03820">
    <property type="entry name" value="SFXNs"/>
    <property type="match status" value="1"/>
</dbReference>
<evidence type="ECO:0000256" key="9">
    <source>
        <dbReference type="SAM" id="Phobius"/>
    </source>
</evidence>
<dbReference type="PANTHER" id="PTHR11153">
    <property type="entry name" value="SIDEROFLEXIN"/>
    <property type="match status" value="1"/>
</dbReference>
<evidence type="ECO:0000256" key="6">
    <source>
        <dbReference type="ARBA" id="ARBA00022989"/>
    </source>
</evidence>
<comment type="similarity">
    <text evidence="2">Belongs to the sideroflexin family.</text>
</comment>
<sequence>MSEDTFEARRTRITGMLRPDTVFVLPKEVEMARWMVYGISDSPTPPTLTISQERAQQIADGCIHPQTHESIFTPLRLSWILPANVIVTTVMVGASATGSYAAIGASQWLNQTYNVSHYYANRNASNASSDMDLAMAYFGATSASVVGAAAIEKFARASKYSKQLRLIAPFTAVTLATFLNMTLMRKSEVFDGVVIRDEEGEEMGKSVKAGQIGVGTSIAGRILTAMLPMTVPTAISNHANATFLKASPRLQVPFYMATLCAVIQATTPWTLGLFKQHTSVPVEYLEPEFQAHKMKSGKRAEQAFWNRGM</sequence>
<protein>
    <submittedName>
        <fullName evidence="10">Uncharacterized protein</fullName>
    </submittedName>
</protein>
<evidence type="ECO:0000313" key="11">
    <source>
        <dbReference type="Proteomes" id="UP001165065"/>
    </source>
</evidence>
<comment type="caution">
    <text evidence="10">The sequence shown here is derived from an EMBL/GenBank/DDBJ whole genome shotgun (WGS) entry which is preliminary data.</text>
</comment>
<dbReference type="GO" id="GO:0006865">
    <property type="term" value="P:amino acid transport"/>
    <property type="evidence" value="ECO:0007669"/>
    <property type="project" value="UniProtKB-KW"/>
</dbReference>
<feature type="transmembrane region" description="Helical" evidence="9">
    <location>
        <begin position="134"/>
        <end position="152"/>
    </location>
</feature>
<proteinExistence type="inferred from homology"/>
<keyword evidence="3" id="KW-0813">Transport</keyword>